<evidence type="ECO:0000256" key="1">
    <source>
        <dbReference type="SAM" id="MobiDB-lite"/>
    </source>
</evidence>
<name>A0A9N7P2K8_STRHE</name>
<organism evidence="2 3">
    <name type="scientific">Striga hermonthica</name>
    <name type="common">Purple witchweed</name>
    <name type="synonym">Buchnera hermonthica</name>
    <dbReference type="NCBI Taxonomy" id="68872"/>
    <lineage>
        <taxon>Eukaryota</taxon>
        <taxon>Viridiplantae</taxon>
        <taxon>Streptophyta</taxon>
        <taxon>Embryophyta</taxon>
        <taxon>Tracheophyta</taxon>
        <taxon>Spermatophyta</taxon>
        <taxon>Magnoliopsida</taxon>
        <taxon>eudicotyledons</taxon>
        <taxon>Gunneridae</taxon>
        <taxon>Pentapetalae</taxon>
        <taxon>asterids</taxon>
        <taxon>lamiids</taxon>
        <taxon>Lamiales</taxon>
        <taxon>Orobanchaceae</taxon>
        <taxon>Buchnereae</taxon>
        <taxon>Striga</taxon>
    </lineage>
</organism>
<dbReference type="PANTHER" id="PTHR47169:SF2">
    <property type="entry name" value="OS01G0541250 PROTEIN"/>
    <property type="match status" value="1"/>
</dbReference>
<evidence type="ECO:0000313" key="3">
    <source>
        <dbReference type="Proteomes" id="UP001153555"/>
    </source>
</evidence>
<dbReference type="Proteomes" id="UP001153555">
    <property type="component" value="Unassembled WGS sequence"/>
</dbReference>
<dbReference type="OrthoDB" id="910293at2759"/>
<dbReference type="AlphaFoldDB" id="A0A9N7P2K8"/>
<evidence type="ECO:0008006" key="4">
    <source>
        <dbReference type="Google" id="ProtNLM"/>
    </source>
</evidence>
<comment type="caution">
    <text evidence="2">The sequence shown here is derived from an EMBL/GenBank/DDBJ whole genome shotgun (WGS) entry which is preliminary data.</text>
</comment>
<sequence>MERRHVTEEKKHRVVEFILTNFKEGHPPKVIIIEASNKFNISYMSVKRFWSAAKQAMDKNEPVSFKKKQRKERSDKKTPDLDSIQRLPVQNRGTIRNLAKAVNNSKTRVGKRIKAKDIRPHTNAIKPQLTEANKHSRLCFCLQSLNFHKAIETAEFSSMHNIVYIDEKWFYMTKPSHRYYLTPAEAEPHRACKSKTFITKVMFMCVVSRPM</sequence>
<dbReference type="PANTHER" id="PTHR47169">
    <property type="entry name" value="OS01G0541250 PROTEIN"/>
    <property type="match status" value="1"/>
</dbReference>
<dbReference type="InterPro" id="IPR036397">
    <property type="entry name" value="RNaseH_sf"/>
</dbReference>
<gene>
    <name evidence="2" type="ORF">SHERM_07447</name>
</gene>
<feature type="region of interest" description="Disordered" evidence="1">
    <location>
        <begin position="60"/>
        <end position="84"/>
    </location>
</feature>
<dbReference type="Gene3D" id="3.30.420.10">
    <property type="entry name" value="Ribonuclease H-like superfamily/Ribonuclease H"/>
    <property type="match status" value="1"/>
</dbReference>
<keyword evidence="3" id="KW-1185">Reference proteome</keyword>
<evidence type="ECO:0000313" key="2">
    <source>
        <dbReference type="EMBL" id="CAA0841436.1"/>
    </source>
</evidence>
<proteinExistence type="predicted"/>
<protein>
    <recommendedName>
        <fullName evidence="4">Transposase</fullName>
    </recommendedName>
</protein>
<reference evidence="2" key="1">
    <citation type="submission" date="2019-12" db="EMBL/GenBank/DDBJ databases">
        <authorList>
            <person name="Scholes J."/>
        </authorList>
    </citation>
    <scope>NUCLEOTIDE SEQUENCE</scope>
</reference>
<dbReference type="EMBL" id="CACSLK010034108">
    <property type="protein sequence ID" value="CAA0841436.1"/>
    <property type="molecule type" value="Genomic_DNA"/>
</dbReference>
<dbReference type="GO" id="GO:0003676">
    <property type="term" value="F:nucleic acid binding"/>
    <property type="evidence" value="ECO:0007669"/>
    <property type="project" value="InterPro"/>
</dbReference>
<accession>A0A9N7P2K8</accession>